<accession>A0A411YKU1</accession>
<keyword evidence="9" id="KW-0472">Membrane</keyword>
<dbReference type="GO" id="GO:0071555">
    <property type="term" value="P:cell wall organization"/>
    <property type="evidence" value="ECO:0007669"/>
    <property type="project" value="UniProtKB-KW"/>
</dbReference>
<evidence type="ECO:0000313" key="15">
    <source>
        <dbReference type="EMBL" id="QBI21815.1"/>
    </source>
</evidence>
<dbReference type="GO" id="GO:0008360">
    <property type="term" value="P:regulation of cell shape"/>
    <property type="evidence" value="ECO:0007669"/>
    <property type="project" value="UniProtKB-KW"/>
</dbReference>
<keyword evidence="6" id="KW-0133">Cell shape</keyword>
<dbReference type="GO" id="GO:0071972">
    <property type="term" value="F:peptidoglycan L,D-transpeptidase activity"/>
    <property type="evidence" value="ECO:0007669"/>
    <property type="project" value="TreeGrafter"/>
</dbReference>
<evidence type="ECO:0000256" key="6">
    <source>
        <dbReference type="ARBA" id="ARBA00022960"/>
    </source>
</evidence>
<evidence type="ECO:0000256" key="3">
    <source>
        <dbReference type="ARBA" id="ARBA00007171"/>
    </source>
</evidence>
<keyword evidence="5" id="KW-0812">Transmembrane</keyword>
<evidence type="ECO:0000256" key="7">
    <source>
        <dbReference type="ARBA" id="ARBA00022984"/>
    </source>
</evidence>
<dbReference type="Gene3D" id="3.30.1390.30">
    <property type="entry name" value="Penicillin-binding protein 2a, domain 3"/>
    <property type="match status" value="1"/>
</dbReference>
<evidence type="ECO:0000259" key="12">
    <source>
        <dbReference type="Pfam" id="PF00905"/>
    </source>
</evidence>
<keyword evidence="10" id="KW-0961">Cell wall biogenesis/degradation</keyword>
<gene>
    <name evidence="15" type="ORF">ER308_21150</name>
</gene>
<dbReference type="SUPFAM" id="SSF56519">
    <property type="entry name" value="Penicillin binding protein dimerisation domain"/>
    <property type="match status" value="1"/>
</dbReference>
<dbReference type="InterPro" id="IPR050515">
    <property type="entry name" value="Beta-lactam/transpept"/>
</dbReference>
<dbReference type="InterPro" id="IPR007887">
    <property type="entry name" value="MecA_N"/>
</dbReference>
<evidence type="ECO:0000259" key="13">
    <source>
        <dbReference type="Pfam" id="PF03717"/>
    </source>
</evidence>
<evidence type="ECO:0008006" key="17">
    <source>
        <dbReference type="Google" id="ProtNLM"/>
    </source>
</evidence>
<organism evidence="15 16">
    <name type="scientific">Egibacter rhizosphaerae</name>
    <dbReference type="NCBI Taxonomy" id="1670831"/>
    <lineage>
        <taxon>Bacteria</taxon>
        <taxon>Bacillati</taxon>
        <taxon>Actinomycetota</taxon>
        <taxon>Nitriliruptoria</taxon>
        <taxon>Egibacterales</taxon>
        <taxon>Egibacteraceae</taxon>
        <taxon>Egibacter</taxon>
    </lineage>
</organism>
<dbReference type="KEGG" id="erz:ER308_21150"/>
<reference evidence="15 16" key="1">
    <citation type="submission" date="2019-01" db="EMBL/GenBank/DDBJ databases">
        <title>Egibacter rhizosphaerae EGI 80759T.</title>
        <authorList>
            <person name="Chen D.-D."/>
            <person name="Tian Y."/>
            <person name="Jiao J.-Y."/>
            <person name="Zhang X.-T."/>
            <person name="Zhang Y.-G."/>
            <person name="Zhang Y."/>
            <person name="Xiao M."/>
            <person name="Shu W.-S."/>
            <person name="Li W.-J."/>
        </authorList>
    </citation>
    <scope>NUCLEOTIDE SEQUENCE [LARGE SCALE GENOMIC DNA]</scope>
    <source>
        <strain evidence="15 16">EGI 80759</strain>
    </source>
</reference>
<feature type="compositionally biased region" description="Low complexity" evidence="11">
    <location>
        <begin position="513"/>
        <end position="527"/>
    </location>
</feature>
<evidence type="ECO:0000256" key="1">
    <source>
        <dbReference type="ARBA" id="ARBA00004167"/>
    </source>
</evidence>
<name>A0A411YKU1_9ACTN</name>
<dbReference type="OrthoDB" id="5241017at2"/>
<dbReference type="AlphaFoldDB" id="A0A411YKU1"/>
<dbReference type="GO" id="GO:0009252">
    <property type="term" value="P:peptidoglycan biosynthetic process"/>
    <property type="evidence" value="ECO:0007669"/>
    <property type="project" value="UniProtKB-KW"/>
</dbReference>
<keyword evidence="4" id="KW-1003">Cell membrane</keyword>
<keyword evidence="16" id="KW-1185">Reference proteome</keyword>
<dbReference type="Pfam" id="PF05223">
    <property type="entry name" value="MecA_N"/>
    <property type="match status" value="1"/>
</dbReference>
<dbReference type="GO" id="GO:0046677">
    <property type="term" value="P:response to antibiotic"/>
    <property type="evidence" value="ECO:0007669"/>
    <property type="project" value="InterPro"/>
</dbReference>
<feature type="domain" description="NTF2-like N-terminal transpeptidase" evidence="14">
    <location>
        <begin position="36"/>
        <end position="141"/>
    </location>
</feature>
<dbReference type="Pfam" id="PF03717">
    <property type="entry name" value="PBP_dimer"/>
    <property type="match status" value="1"/>
</dbReference>
<keyword evidence="7" id="KW-0573">Peptidoglycan synthesis</keyword>
<evidence type="ECO:0000256" key="4">
    <source>
        <dbReference type="ARBA" id="ARBA00022475"/>
    </source>
</evidence>
<dbReference type="PANTHER" id="PTHR30627">
    <property type="entry name" value="PEPTIDOGLYCAN D,D-TRANSPEPTIDASE"/>
    <property type="match status" value="1"/>
</dbReference>
<dbReference type="InterPro" id="IPR005311">
    <property type="entry name" value="PBP_dimer"/>
</dbReference>
<evidence type="ECO:0000256" key="11">
    <source>
        <dbReference type="SAM" id="MobiDB-lite"/>
    </source>
</evidence>
<evidence type="ECO:0000259" key="14">
    <source>
        <dbReference type="Pfam" id="PF05223"/>
    </source>
</evidence>
<protein>
    <recommendedName>
        <fullName evidence="17">Penicillin-binding protein</fullName>
    </recommendedName>
</protein>
<keyword evidence="8" id="KW-1133">Transmembrane helix</keyword>
<comment type="subcellular location">
    <subcellularLocation>
        <location evidence="2">Cell membrane</location>
    </subcellularLocation>
    <subcellularLocation>
        <location evidence="1">Membrane</location>
        <topology evidence="1">Single-pass membrane protein</topology>
    </subcellularLocation>
</comment>
<dbReference type="EMBL" id="CP036402">
    <property type="protein sequence ID" value="QBI21815.1"/>
    <property type="molecule type" value="Genomic_DNA"/>
</dbReference>
<dbReference type="InterPro" id="IPR036138">
    <property type="entry name" value="PBP_dimer_sf"/>
</dbReference>
<evidence type="ECO:0000256" key="9">
    <source>
        <dbReference type="ARBA" id="ARBA00023136"/>
    </source>
</evidence>
<dbReference type="Gene3D" id="3.90.1310.10">
    <property type="entry name" value="Penicillin-binding protein 2a (Domain 2)"/>
    <property type="match status" value="1"/>
</dbReference>
<evidence type="ECO:0000256" key="5">
    <source>
        <dbReference type="ARBA" id="ARBA00022692"/>
    </source>
</evidence>
<proteinExistence type="inferred from homology"/>
<feature type="domain" description="Penicillin-binding protein dimerisation" evidence="13">
    <location>
        <begin position="151"/>
        <end position="313"/>
    </location>
</feature>
<dbReference type="InterPro" id="IPR001460">
    <property type="entry name" value="PCN-bd_Tpept"/>
</dbReference>
<evidence type="ECO:0000313" key="16">
    <source>
        <dbReference type="Proteomes" id="UP000291469"/>
    </source>
</evidence>
<dbReference type="PANTHER" id="PTHR30627:SF2">
    <property type="entry name" value="PEPTIDOGLYCAN D,D-TRANSPEPTIDASE MRDA"/>
    <property type="match status" value="1"/>
</dbReference>
<feature type="domain" description="Penicillin-binding protein transpeptidase" evidence="12">
    <location>
        <begin position="350"/>
        <end position="453"/>
    </location>
</feature>
<feature type="region of interest" description="Disordered" evidence="11">
    <location>
        <begin position="454"/>
        <end position="545"/>
    </location>
</feature>
<dbReference type="Gene3D" id="3.40.710.10">
    <property type="entry name" value="DD-peptidase/beta-lactamase superfamily"/>
    <property type="match status" value="1"/>
</dbReference>
<evidence type="ECO:0000256" key="8">
    <source>
        <dbReference type="ARBA" id="ARBA00022989"/>
    </source>
</evidence>
<sequence length="545" mass="58432">MRRLLIGLFALAAIAGAAVGAWWALVADDESEIVRQTAQRFVTAWSAEDWEALDEVTGGEAGEAHAEAHEHLDVSEASIDLSRLDVDDLEESAPATFEATLSLEDLGVWSYVGSFRVVRVGEDAWEVDWAPEVLHPDLGEAQELDRARNWAERAPILGHDDEPLSGSGEVVTVGVEPQHVADHDELARELEQLTDANEDEVAELLAGDLEPDWFYPVATMPPDAVEEVREELAALDGIVFQEETDRVPANAAVGELVGGLDQITAEQLDELGPPYREGDVVGRTGLEARFEEELAGRPGGEVRIVGEDGTTVTVLADFDPVEPEPLATALDANIQQAAAEVLEAEGRGSAIVALDPASGGVRAAVSRPRDEFPRALTGRYAPGSTFKLVTAAALLDAGTEPDETVACEAQRTAGGRVFTNAGDLDLGDIPFAEAFVESCNTAFIDEALELGGRHSRRTRKGSASPARTPVTNSPGSHRSRRCPSHRTRPNSPRKPSAKDASRPPPRTWPGWQRPPSRVGGASPSSSRGRVRRRPRPPVIRTCSAA</sequence>
<comment type="similarity">
    <text evidence="3">Belongs to the transpeptidase family.</text>
</comment>
<dbReference type="Pfam" id="PF00905">
    <property type="entry name" value="Transpeptidase"/>
    <property type="match status" value="1"/>
</dbReference>
<dbReference type="InterPro" id="IPR012338">
    <property type="entry name" value="Beta-lactam/transpept-like"/>
</dbReference>
<dbReference type="Proteomes" id="UP000291469">
    <property type="component" value="Chromosome"/>
</dbReference>
<dbReference type="SUPFAM" id="SSF56601">
    <property type="entry name" value="beta-lactamase/transpeptidase-like"/>
    <property type="match status" value="1"/>
</dbReference>
<dbReference type="GO" id="GO:0008658">
    <property type="term" value="F:penicillin binding"/>
    <property type="evidence" value="ECO:0007669"/>
    <property type="project" value="InterPro"/>
</dbReference>
<evidence type="ECO:0000256" key="10">
    <source>
        <dbReference type="ARBA" id="ARBA00023316"/>
    </source>
</evidence>
<dbReference type="GO" id="GO:0005886">
    <property type="term" value="C:plasma membrane"/>
    <property type="evidence" value="ECO:0007669"/>
    <property type="project" value="UniProtKB-SubCell"/>
</dbReference>
<feature type="compositionally biased region" description="Basic residues" evidence="11">
    <location>
        <begin position="477"/>
        <end position="488"/>
    </location>
</feature>
<evidence type="ECO:0000256" key="2">
    <source>
        <dbReference type="ARBA" id="ARBA00004236"/>
    </source>
</evidence>